<name>A0A1H4KEU5_9MICC</name>
<protein>
    <submittedName>
        <fullName evidence="5">DNA-binding transcriptional regulator, Lrp family</fullName>
    </submittedName>
</protein>
<evidence type="ECO:0000259" key="4">
    <source>
        <dbReference type="Pfam" id="PF13404"/>
    </source>
</evidence>
<dbReference type="EMBL" id="FNSN01000003">
    <property type="protein sequence ID" value="SEB56786.1"/>
    <property type="molecule type" value="Genomic_DNA"/>
</dbReference>
<dbReference type="RefSeq" id="WP_066213860.1">
    <property type="nucleotide sequence ID" value="NZ_FNSN01000003.1"/>
</dbReference>
<dbReference type="SUPFAM" id="SSF54909">
    <property type="entry name" value="Dimeric alpha+beta barrel"/>
    <property type="match status" value="1"/>
</dbReference>
<keyword evidence="1" id="KW-0805">Transcription regulation</keyword>
<reference evidence="5 6" key="1">
    <citation type="submission" date="2016-10" db="EMBL/GenBank/DDBJ databases">
        <authorList>
            <person name="de Groot N.N."/>
        </authorList>
    </citation>
    <scope>NUCLEOTIDE SEQUENCE [LARGE SCALE GENOMIC DNA]</scope>
    <source>
        <strain evidence="5 6">DSM 10495</strain>
    </source>
</reference>
<organism evidence="5 6">
    <name type="scientific">Arthrobacter woluwensis</name>
    <dbReference type="NCBI Taxonomy" id="156980"/>
    <lineage>
        <taxon>Bacteria</taxon>
        <taxon>Bacillati</taxon>
        <taxon>Actinomycetota</taxon>
        <taxon>Actinomycetes</taxon>
        <taxon>Micrococcales</taxon>
        <taxon>Micrococcaceae</taxon>
        <taxon>Arthrobacter</taxon>
    </lineage>
</organism>
<dbReference type="InterPro" id="IPR019888">
    <property type="entry name" value="Tscrpt_reg_AsnC-like"/>
</dbReference>
<evidence type="ECO:0000313" key="5">
    <source>
        <dbReference type="EMBL" id="SEB56786.1"/>
    </source>
</evidence>
<evidence type="ECO:0000256" key="2">
    <source>
        <dbReference type="ARBA" id="ARBA00023125"/>
    </source>
</evidence>
<keyword evidence="2 5" id="KW-0238">DNA-binding</keyword>
<dbReference type="GO" id="GO:0043565">
    <property type="term" value="F:sequence-specific DNA binding"/>
    <property type="evidence" value="ECO:0007669"/>
    <property type="project" value="InterPro"/>
</dbReference>
<proteinExistence type="predicted"/>
<dbReference type="Gene3D" id="1.10.10.10">
    <property type="entry name" value="Winged helix-like DNA-binding domain superfamily/Winged helix DNA-binding domain"/>
    <property type="match status" value="2"/>
</dbReference>
<dbReference type="AlphaFoldDB" id="A0A1H4KEU5"/>
<sequence length="335" mass="35878">MTENAEISEVDLALAGALEINPRAEWSVLGTTLGLAPTTVSRRWAALSARGDAWVTLAPGPRYLDAGSSAFLFLSTAPKRQEAVLDALCSSPTFGTVSRMTGEFDVMADCFAPGYDELMDAVSGVLSGLPGVTRWEVVLATRLHREGTQWRLGTLDPGQERALGGGAPNRRPARLGAVDAALVAALSEDGRAGWERLAARVGVSPQTARRRTEQLLAGGHVTLRCDFSTAFRPRHREVTIVLSVPAAHLEQAGRFFADQPSCRVSAQVLGRGNLLATFWVRDLLEVHALELRVLQQIPSAVVIGRQAVVRTDKRSGHRLDRAGRSVGVVPLPLGG</sequence>
<evidence type="ECO:0000313" key="6">
    <source>
        <dbReference type="Proteomes" id="UP000182652"/>
    </source>
</evidence>
<dbReference type="Pfam" id="PF13404">
    <property type="entry name" value="HTH_AsnC-type"/>
    <property type="match status" value="2"/>
</dbReference>
<evidence type="ECO:0000256" key="3">
    <source>
        <dbReference type="ARBA" id="ARBA00023163"/>
    </source>
</evidence>
<dbReference type="SUPFAM" id="SSF46785">
    <property type="entry name" value="Winged helix' DNA-binding domain"/>
    <property type="match status" value="1"/>
</dbReference>
<dbReference type="InterPro" id="IPR036388">
    <property type="entry name" value="WH-like_DNA-bd_sf"/>
</dbReference>
<dbReference type="Proteomes" id="UP000182652">
    <property type="component" value="Unassembled WGS sequence"/>
</dbReference>
<dbReference type="PANTHER" id="PTHR30154">
    <property type="entry name" value="LEUCINE-RESPONSIVE REGULATORY PROTEIN"/>
    <property type="match status" value="1"/>
</dbReference>
<evidence type="ECO:0000256" key="1">
    <source>
        <dbReference type="ARBA" id="ARBA00023015"/>
    </source>
</evidence>
<dbReference type="Gene3D" id="3.30.70.920">
    <property type="match status" value="1"/>
</dbReference>
<dbReference type="InterPro" id="IPR011008">
    <property type="entry name" value="Dimeric_a/b-barrel"/>
</dbReference>
<accession>A0A1H4KEU5</accession>
<dbReference type="GO" id="GO:0043200">
    <property type="term" value="P:response to amino acid"/>
    <property type="evidence" value="ECO:0007669"/>
    <property type="project" value="TreeGrafter"/>
</dbReference>
<dbReference type="InterPro" id="IPR036390">
    <property type="entry name" value="WH_DNA-bd_sf"/>
</dbReference>
<feature type="domain" description="HTH asnC-type" evidence="4">
    <location>
        <begin position="177"/>
        <end position="215"/>
    </location>
</feature>
<dbReference type="GO" id="GO:0005829">
    <property type="term" value="C:cytosol"/>
    <property type="evidence" value="ECO:0007669"/>
    <property type="project" value="TreeGrafter"/>
</dbReference>
<gene>
    <name evidence="5" type="ORF">SAMN04489745_0601</name>
</gene>
<dbReference type="PANTHER" id="PTHR30154:SF34">
    <property type="entry name" value="TRANSCRIPTIONAL REGULATOR AZLB"/>
    <property type="match status" value="1"/>
</dbReference>
<keyword evidence="3" id="KW-0804">Transcription</keyword>
<feature type="domain" description="HTH asnC-type" evidence="4">
    <location>
        <begin position="9"/>
        <end position="47"/>
    </location>
</feature>
<dbReference type="InterPro" id="IPR000485">
    <property type="entry name" value="AsnC-type_HTH_dom"/>
</dbReference>
<dbReference type="STRING" id="156980.SAMN04489745_0601"/>
<keyword evidence="6" id="KW-1185">Reference proteome</keyword>
<dbReference type="SMART" id="SM00344">
    <property type="entry name" value="HTH_ASNC"/>
    <property type="match status" value="1"/>
</dbReference>
<dbReference type="PRINTS" id="PR00033">
    <property type="entry name" value="HTHASNC"/>
</dbReference>